<feature type="region of interest" description="Disordered" evidence="2">
    <location>
        <begin position="95"/>
        <end position="133"/>
    </location>
</feature>
<dbReference type="Gene3D" id="2.40.50.140">
    <property type="entry name" value="Nucleic acid-binding proteins"/>
    <property type="match status" value="1"/>
</dbReference>
<comment type="caution">
    <text evidence="5">The sequence shown here is derived from an EMBL/GenBank/DDBJ whole genome shotgun (WGS) entry which is preliminary data.</text>
</comment>
<dbReference type="InterPro" id="IPR050181">
    <property type="entry name" value="Cold_shock_domain"/>
</dbReference>
<dbReference type="Proteomes" id="UP001501337">
    <property type="component" value="Unassembled WGS sequence"/>
</dbReference>
<dbReference type="SUPFAM" id="SSF50249">
    <property type="entry name" value="Nucleic acid-binding proteins"/>
    <property type="match status" value="1"/>
</dbReference>
<feature type="compositionally biased region" description="Low complexity" evidence="2">
    <location>
        <begin position="95"/>
        <end position="120"/>
    </location>
</feature>
<reference evidence="6" key="1">
    <citation type="journal article" date="2019" name="Int. J. Syst. Evol. Microbiol.">
        <title>The Global Catalogue of Microorganisms (GCM) 10K type strain sequencing project: providing services to taxonomists for standard genome sequencing and annotation.</title>
        <authorList>
            <consortium name="The Broad Institute Genomics Platform"/>
            <consortium name="The Broad Institute Genome Sequencing Center for Infectious Disease"/>
            <person name="Wu L."/>
            <person name="Ma J."/>
        </authorList>
    </citation>
    <scope>NUCLEOTIDE SEQUENCE [LARGE SCALE GENOMIC DNA]</scope>
    <source>
        <strain evidence="6">JCM 17555</strain>
    </source>
</reference>
<dbReference type="Pfam" id="PF00313">
    <property type="entry name" value="CSD"/>
    <property type="match status" value="1"/>
</dbReference>
<keyword evidence="3" id="KW-1133">Transmembrane helix</keyword>
<accession>A0ABP7PQR2</accession>
<sequence>MKNTGSSNLLPILIYALVAPLLCLAFLALSGVSIISLVAGDGATISADPESPFIFLISAKGFMFYLLMAALFFIAGYLSNIVHLFRKRAEPAARPSAAAPKTNAAPRANTAPQPRNQPAPRQHEATTAPEQDFAEDDGVLGEEYGTVKWFNVKKGFGFITLDDGEEIFVHFRSIKGAGHRHLKPGQEVRFNIVEGEKGPQAEDVSVVSEG</sequence>
<evidence type="ECO:0000256" key="3">
    <source>
        <dbReference type="SAM" id="Phobius"/>
    </source>
</evidence>
<evidence type="ECO:0000259" key="4">
    <source>
        <dbReference type="PROSITE" id="PS51857"/>
    </source>
</evidence>
<keyword evidence="3" id="KW-0812">Transmembrane</keyword>
<comment type="subcellular location">
    <subcellularLocation>
        <location evidence="1">Cytoplasm</location>
    </subcellularLocation>
</comment>
<dbReference type="InterPro" id="IPR019844">
    <property type="entry name" value="CSD_CS"/>
</dbReference>
<dbReference type="SMART" id="SM00357">
    <property type="entry name" value="CSP"/>
    <property type="match status" value="1"/>
</dbReference>
<gene>
    <name evidence="5" type="ORF">GCM10022278_29090</name>
</gene>
<keyword evidence="6" id="KW-1185">Reference proteome</keyword>
<organism evidence="5 6">
    <name type="scientific">Allohahella marinimesophila</name>
    <dbReference type="NCBI Taxonomy" id="1054972"/>
    <lineage>
        <taxon>Bacteria</taxon>
        <taxon>Pseudomonadati</taxon>
        <taxon>Pseudomonadota</taxon>
        <taxon>Gammaproteobacteria</taxon>
        <taxon>Oceanospirillales</taxon>
        <taxon>Hahellaceae</taxon>
        <taxon>Allohahella</taxon>
    </lineage>
</organism>
<keyword evidence="3" id="KW-0472">Membrane</keyword>
<dbReference type="Gene3D" id="6.20.370.130">
    <property type="match status" value="1"/>
</dbReference>
<dbReference type="InterPro" id="IPR011129">
    <property type="entry name" value="CSD"/>
</dbReference>
<protein>
    <recommendedName>
        <fullName evidence="4">CSD domain-containing protein</fullName>
    </recommendedName>
</protein>
<dbReference type="InterPro" id="IPR002059">
    <property type="entry name" value="CSP_DNA-bd"/>
</dbReference>
<dbReference type="EMBL" id="BAABBO010000012">
    <property type="protein sequence ID" value="GAA3969526.1"/>
    <property type="molecule type" value="Genomic_DNA"/>
</dbReference>
<name>A0ABP7PQR2_9GAMM</name>
<dbReference type="PANTHER" id="PTHR11544">
    <property type="entry name" value="COLD SHOCK DOMAIN CONTAINING PROTEINS"/>
    <property type="match status" value="1"/>
</dbReference>
<evidence type="ECO:0000256" key="2">
    <source>
        <dbReference type="SAM" id="MobiDB-lite"/>
    </source>
</evidence>
<dbReference type="RefSeq" id="WP_344807630.1">
    <property type="nucleotide sequence ID" value="NZ_BAABBO010000012.1"/>
</dbReference>
<dbReference type="PRINTS" id="PR00050">
    <property type="entry name" value="COLDSHOCK"/>
</dbReference>
<evidence type="ECO:0000313" key="5">
    <source>
        <dbReference type="EMBL" id="GAA3969526.1"/>
    </source>
</evidence>
<feature type="domain" description="CSD" evidence="4">
    <location>
        <begin position="142"/>
        <end position="206"/>
    </location>
</feature>
<proteinExistence type="predicted"/>
<feature type="transmembrane region" description="Helical" evidence="3">
    <location>
        <begin position="12"/>
        <end position="40"/>
    </location>
</feature>
<dbReference type="CDD" id="cd04458">
    <property type="entry name" value="CSP_CDS"/>
    <property type="match status" value="1"/>
</dbReference>
<feature type="transmembrane region" description="Helical" evidence="3">
    <location>
        <begin position="52"/>
        <end position="78"/>
    </location>
</feature>
<evidence type="ECO:0000256" key="1">
    <source>
        <dbReference type="RuleBase" id="RU000408"/>
    </source>
</evidence>
<dbReference type="PROSITE" id="PS51857">
    <property type="entry name" value="CSD_2"/>
    <property type="match status" value="1"/>
</dbReference>
<dbReference type="PROSITE" id="PS00352">
    <property type="entry name" value="CSD_1"/>
    <property type="match status" value="1"/>
</dbReference>
<dbReference type="InterPro" id="IPR012340">
    <property type="entry name" value="NA-bd_OB-fold"/>
</dbReference>
<evidence type="ECO:0000313" key="6">
    <source>
        <dbReference type="Proteomes" id="UP001501337"/>
    </source>
</evidence>